<keyword evidence="4" id="KW-0106">Calcium</keyword>
<dbReference type="InterPro" id="IPR050230">
    <property type="entry name" value="CALM/Myosin/TropC-like"/>
</dbReference>
<dbReference type="PANTHER" id="PTHR23048">
    <property type="entry name" value="MYOSIN LIGHT CHAIN 1, 3"/>
    <property type="match status" value="1"/>
</dbReference>
<dbReference type="EMBL" id="MPUH01000057">
    <property type="protein sequence ID" value="OMJ92671.1"/>
    <property type="molecule type" value="Genomic_DNA"/>
</dbReference>
<name>A0A1R2CUM0_9CILI</name>
<dbReference type="PROSITE" id="PS00018">
    <property type="entry name" value="EF_HAND_1"/>
    <property type="match status" value="1"/>
</dbReference>
<dbReference type="SUPFAM" id="SSF47473">
    <property type="entry name" value="EF-hand"/>
    <property type="match status" value="1"/>
</dbReference>
<dbReference type="InterPro" id="IPR011992">
    <property type="entry name" value="EF-hand-dom_pair"/>
</dbReference>
<dbReference type="CDD" id="cd00051">
    <property type="entry name" value="EFh"/>
    <property type="match status" value="1"/>
</dbReference>
<accession>A0A1R2CUM0</accession>
<dbReference type="GO" id="GO:0016460">
    <property type="term" value="C:myosin II complex"/>
    <property type="evidence" value="ECO:0007669"/>
    <property type="project" value="TreeGrafter"/>
</dbReference>
<dbReference type="Proteomes" id="UP000187209">
    <property type="component" value="Unassembled WGS sequence"/>
</dbReference>
<keyword evidence="8" id="KW-1185">Reference proteome</keyword>
<reference evidence="7 8" key="1">
    <citation type="submission" date="2016-11" db="EMBL/GenBank/DDBJ databases">
        <title>The macronuclear genome of Stentor coeruleus: a giant cell with tiny introns.</title>
        <authorList>
            <person name="Slabodnick M."/>
            <person name="Ruby J.G."/>
            <person name="Reiff S.B."/>
            <person name="Swart E.C."/>
            <person name="Gosai S."/>
            <person name="Prabakaran S."/>
            <person name="Witkowska E."/>
            <person name="Larue G.E."/>
            <person name="Fisher S."/>
            <person name="Freeman R.M."/>
            <person name="Gunawardena J."/>
            <person name="Chu W."/>
            <person name="Stover N.A."/>
            <person name="Gregory B.D."/>
            <person name="Nowacki M."/>
            <person name="Derisi J."/>
            <person name="Roy S.W."/>
            <person name="Marshall W.F."/>
            <person name="Sood P."/>
        </authorList>
    </citation>
    <scope>NUCLEOTIDE SEQUENCE [LARGE SCALE GENOMIC DNA]</scope>
    <source>
        <strain evidence="7">WM001</strain>
    </source>
</reference>
<organism evidence="7 8">
    <name type="scientific">Stentor coeruleus</name>
    <dbReference type="NCBI Taxonomy" id="5963"/>
    <lineage>
        <taxon>Eukaryota</taxon>
        <taxon>Sar</taxon>
        <taxon>Alveolata</taxon>
        <taxon>Ciliophora</taxon>
        <taxon>Postciliodesmatophora</taxon>
        <taxon>Heterotrichea</taxon>
        <taxon>Heterotrichida</taxon>
        <taxon>Stentoridae</taxon>
        <taxon>Stentor</taxon>
    </lineage>
</organism>
<dbReference type="GO" id="GO:0005509">
    <property type="term" value="F:calcium ion binding"/>
    <property type="evidence" value="ECO:0007669"/>
    <property type="project" value="InterPro"/>
</dbReference>
<protein>
    <recommendedName>
        <fullName evidence="1">Calmodulin</fullName>
    </recommendedName>
</protein>
<dbReference type="Pfam" id="PF13499">
    <property type="entry name" value="EF-hand_7"/>
    <property type="match status" value="1"/>
</dbReference>
<evidence type="ECO:0000256" key="4">
    <source>
        <dbReference type="ARBA" id="ARBA00022837"/>
    </source>
</evidence>
<keyword evidence="3" id="KW-0677">Repeat</keyword>
<dbReference type="InterPro" id="IPR002048">
    <property type="entry name" value="EF_hand_dom"/>
</dbReference>
<sequence length="201" mass="23912">MSSRKVRGPRVKRLAMISPSDPTLSREEIAYAREHFDKFDLEKRGVIDTEELPSLLRHIGFYMEKDRLDKYYVMFFGYGLNTMDPTLSWERFVLLYSMLMRNQLPIFRLRLISQNQEADYIKYAQRALEDAINIFSEFDKDLSGYLDMIELKVLLSCLGVKEAIDYDEFVEKQFEKLDKNNDDKVDFDEFVECYNNLMDLI</sequence>
<evidence type="ECO:0000256" key="1">
    <source>
        <dbReference type="ARBA" id="ARBA00020786"/>
    </source>
</evidence>
<gene>
    <name evidence="7" type="ORF">SteCoe_4549</name>
</gene>
<evidence type="ECO:0000256" key="5">
    <source>
        <dbReference type="ARBA" id="ARBA00022990"/>
    </source>
</evidence>
<keyword evidence="2" id="KW-0479">Metal-binding</keyword>
<dbReference type="AlphaFoldDB" id="A0A1R2CUM0"/>
<feature type="domain" description="EF-hand" evidence="6">
    <location>
        <begin position="27"/>
        <end position="62"/>
    </location>
</feature>
<dbReference type="Gene3D" id="1.10.238.10">
    <property type="entry name" value="EF-hand"/>
    <property type="match status" value="2"/>
</dbReference>
<evidence type="ECO:0000313" key="7">
    <source>
        <dbReference type="EMBL" id="OMJ92671.1"/>
    </source>
</evidence>
<evidence type="ECO:0000313" key="8">
    <source>
        <dbReference type="Proteomes" id="UP000187209"/>
    </source>
</evidence>
<comment type="caution">
    <text evidence="7">The sequence shown here is derived from an EMBL/GenBank/DDBJ whole genome shotgun (WGS) entry which is preliminary data.</text>
</comment>
<dbReference type="OrthoDB" id="6127099at2759"/>
<dbReference type="PANTHER" id="PTHR23048:SF0">
    <property type="entry name" value="CALMODULIN LIKE 3"/>
    <property type="match status" value="1"/>
</dbReference>
<evidence type="ECO:0000256" key="3">
    <source>
        <dbReference type="ARBA" id="ARBA00022737"/>
    </source>
</evidence>
<evidence type="ECO:0000259" key="6">
    <source>
        <dbReference type="PROSITE" id="PS50222"/>
    </source>
</evidence>
<keyword evidence="5" id="KW-0007">Acetylation</keyword>
<evidence type="ECO:0000256" key="2">
    <source>
        <dbReference type="ARBA" id="ARBA00022723"/>
    </source>
</evidence>
<proteinExistence type="predicted"/>
<dbReference type="InterPro" id="IPR018247">
    <property type="entry name" value="EF_Hand_1_Ca_BS"/>
</dbReference>
<dbReference type="SMART" id="SM00054">
    <property type="entry name" value="EFh"/>
    <property type="match status" value="3"/>
</dbReference>
<dbReference type="PROSITE" id="PS50222">
    <property type="entry name" value="EF_HAND_2"/>
    <property type="match status" value="3"/>
</dbReference>
<feature type="domain" description="EF-hand" evidence="6">
    <location>
        <begin position="165"/>
        <end position="200"/>
    </location>
</feature>
<feature type="domain" description="EF-hand" evidence="6">
    <location>
        <begin position="126"/>
        <end position="161"/>
    </location>
</feature>